<evidence type="ECO:0000313" key="4">
    <source>
        <dbReference type="Proteomes" id="UP000324209"/>
    </source>
</evidence>
<sequence length="348" mass="40294">MKKELFPMTDYDKMIYNTELSDYLPERMIDIHTHVYLNKFRAKKPEGIVRAVTWPSLVAEHSPIEELLETYKIMFPGKRVTPLIFSSIKRGDDADAQNDYIAQSAAANNVPALLYSFPEWNIETLHTKLEQGNFHGVKVYLNLSPSYIPEAEIRIFDFIPHHQLAYLNSHKKVLMLHIPRNGRLGDPVNLAQMIEIEERYPDIKVIYAHIGRAYCPEDFGDAFTILKKTKHLKFDFSATTQDEAIYRVLDCVGSDRVMFGSDLPILRMRMRRICEDGNYVNIVPKGMYGDLSQDSHMREVGVPESEKLTFFMYEELLACKRATKRFGATPDDIQRIFYRNAAKLLDIE</sequence>
<dbReference type="KEGG" id="ock:EXM22_14725"/>
<evidence type="ECO:0000259" key="2">
    <source>
        <dbReference type="Pfam" id="PF04909"/>
    </source>
</evidence>
<reference evidence="3 4" key="1">
    <citation type="submission" date="2019-02" db="EMBL/GenBank/DDBJ databases">
        <title>Complete Genome Sequence and Methylome Analysis of free living Spirochaetas.</title>
        <authorList>
            <person name="Fomenkov A."/>
            <person name="Dubinina G."/>
            <person name="Leshcheva N."/>
            <person name="Mikheeva N."/>
            <person name="Grabovich M."/>
            <person name="Vincze T."/>
            <person name="Roberts R.J."/>
        </authorList>
    </citation>
    <scope>NUCLEOTIDE SEQUENCE [LARGE SCALE GENOMIC DNA]</scope>
    <source>
        <strain evidence="3 4">K2</strain>
    </source>
</reference>
<dbReference type="Proteomes" id="UP000324209">
    <property type="component" value="Chromosome"/>
</dbReference>
<dbReference type="PANTHER" id="PTHR21240">
    <property type="entry name" value="2-AMINO-3-CARBOXYLMUCONATE-6-SEMIALDEHYDE DECARBOXYLASE"/>
    <property type="match status" value="1"/>
</dbReference>
<accession>A0A5C1QT29</accession>
<organism evidence="3 4">
    <name type="scientific">Oceanispirochaeta crateris</name>
    <dbReference type="NCBI Taxonomy" id="2518645"/>
    <lineage>
        <taxon>Bacteria</taxon>
        <taxon>Pseudomonadati</taxon>
        <taxon>Spirochaetota</taxon>
        <taxon>Spirochaetia</taxon>
        <taxon>Spirochaetales</taxon>
        <taxon>Spirochaetaceae</taxon>
        <taxon>Oceanispirochaeta</taxon>
    </lineage>
</organism>
<dbReference type="PANTHER" id="PTHR21240:SF28">
    <property type="entry name" value="ISO-OROTATE DECARBOXYLASE (EUROFUNG)"/>
    <property type="match status" value="1"/>
</dbReference>
<dbReference type="Pfam" id="PF04909">
    <property type="entry name" value="Amidohydro_2"/>
    <property type="match status" value="1"/>
</dbReference>
<dbReference type="OrthoDB" id="9771932at2"/>
<evidence type="ECO:0000313" key="3">
    <source>
        <dbReference type="EMBL" id="QEN09172.1"/>
    </source>
</evidence>
<protein>
    <recommendedName>
        <fullName evidence="2">Amidohydrolase-related domain-containing protein</fullName>
    </recommendedName>
</protein>
<dbReference type="GO" id="GO:0019748">
    <property type="term" value="P:secondary metabolic process"/>
    <property type="evidence" value="ECO:0007669"/>
    <property type="project" value="TreeGrafter"/>
</dbReference>
<dbReference type="EMBL" id="CP036150">
    <property type="protein sequence ID" value="QEN09172.1"/>
    <property type="molecule type" value="Genomic_DNA"/>
</dbReference>
<name>A0A5C1QT29_9SPIO</name>
<proteinExistence type="predicted"/>
<dbReference type="SUPFAM" id="SSF51556">
    <property type="entry name" value="Metallo-dependent hydrolases"/>
    <property type="match status" value="1"/>
</dbReference>
<keyword evidence="1" id="KW-0456">Lyase</keyword>
<dbReference type="InterPro" id="IPR006680">
    <property type="entry name" value="Amidohydro-rel"/>
</dbReference>
<dbReference type="AlphaFoldDB" id="A0A5C1QT29"/>
<evidence type="ECO:0000256" key="1">
    <source>
        <dbReference type="ARBA" id="ARBA00023239"/>
    </source>
</evidence>
<keyword evidence="4" id="KW-1185">Reference proteome</keyword>
<gene>
    <name evidence="3" type="ORF">EXM22_14725</name>
</gene>
<dbReference type="GO" id="GO:0016831">
    <property type="term" value="F:carboxy-lyase activity"/>
    <property type="evidence" value="ECO:0007669"/>
    <property type="project" value="InterPro"/>
</dbReference>
<dbReference type="InterPro" id="IPR032466">
    <property type="entry name" value="Metal_Hydrolase"/>
</dbReference>
<dbReference type="RefSeq" id="WP_149487248.1">
    <property type="nucleotide sequence ID" value="NZ_CP036150.1"/>
</dbReference>
<dbReference type="Gene3D" id="3.20.20.140">
    <property type="entry name" value="Metal-dependent hydrolases"/>
    <property type="match status" value="1"/>
</dbReference>
<dbReference type="GO" id="GO:0005737">
    <property type="term" value="C:cytoplasm"/>
    <property type="evidence" value="ECO:0007669"/>
    <property type="project" value="TreeGrafter"/>
</dbReference>
<dbReference type="GO" id="GO:0016787">
    <property type="term" value="F:hydrolase activity"/>
    <property type="evidence" value="ECO:0007669"/>
    <property type="project" value="InterPro"/>
</dbReference>
<feature type="domain" description="Amidohydrolase-related" evidence="2">
    <location>
        <begin position="29"/>
        <end position="346"/>
    </location>
</feature>
<dbReference type="InterPro" id="IPR032465">
    <property type="entry name" value="ACMSD"/>
</dbReference>